<reference evidence="1" key="1">
    <citation type="submission" date="2023-03" db="EMBL/GenBank/DDBJ databases">
        <title>Massive genome expansion in bonnet fungi (Mycena s.s.) driven by repeated elements and novel gene families across ecological guilds.</title>
        <authorList>
            <consortium name="Lawrence Berkeley National Laboratory"/>
            <person name="Harder C.B."/>
            <person name="Miyauchi S."/>
            <person name="Viragh M."/>
            <person name="Kuo A."/>
            <person name="Thoen E."/>
            <person name="Andreopoulos B."/>
            <person name="Lu D."/>
            <person name="Skrede I."/>
            <person name="Drula E."/>
            <person name="Henrissat B."/>
            <person name="Morin E."/>
            <person name="Kohler A."/>
            <person name="Barry K."/>
            <person name="LaButti K."/>
            <person name="Morin E."/>
            <person name="Salamov A."/>
            <person name="Lipzen A."/>
            <person name="Mereny Z."/>
            <person name="Hegedus B."/>
            <person name="Baldrian P."/>
            <person name="Stursova M."/>
            <person name="Weitz H."/>
            <person name="Taylor A."/>
            <person name="Grigoriev I.V."/>
            <person name="Nagy L.G."/>
            <person name="Martin F."/>
            <person name="Kauserud H."/>
        </authorList>
    </citation>
    <scope>NUCLEOTIDE SEQUENCE</scope>
    <source>
        <strain evidence="1">9284</strain>
    </source>
</reference>
<comment type="caution">
    <text evidence="1">The sequence shown here is derived from an EMBL/GenBank/DDBJ whole genome shotgun (WGS) entry which is preliminary data.</text>
</comment>
<gene>
    <name evidence="1" type="ORF">FB45DRAFT_447957</name>
</gene>
<dbReference type="Proteomes" id="UP001221142">
    <property type="component" value="Unassembled WGS sequence"/>
</dbReference>
<name>A0AAD7C1S8_9AGAR</name>
<dbReference type="EMBL" id="JARKIF010000006">
    <property type="protein sequence ID" value="KAJ7636576.1"/>
    <property type="molecule type" value="Genomic_DNA"/>
</dbReference>
<protein>
    <submittedName>
        <fullName evidence="1">Uncharacterized protein</fullName>
    </submittedName>
</protein>
<organism evidence="1 2">
    <name type="scientific">Roridomyces roridus</name>
    <dbReference type="NCBI Taxonomy" id="1738132"/>
    <lineage>
        <taxon>Eukaryota</taxon>
        <taxon>Fungi</taxon>
        <taxon>Dikarya</taxon>
        <taxon>Basidiomycota</taxon>
        <taxon>Agaricomycotina</taxon>
        <taxon>Agaricomycetes</taxon>
        <taxon>Agaricomycetidae</taxon>
        <taxon>Agaricales</taxon>
        <taxon>Marasmiineae</taxon>
        <taxon>Mycenaceae</taxon>
        <taxon>Roridomyces</taxon>
    </lineage>
</organism>
<evidence type="ECO:0000313" key="2">
    <source>
        <dbReference type="Proteomes" id="UP001221142"/>
    </source>
</evidence>
<accession>A0AAD7C1S8</accession>
<proteinExistence type="predicted"/>
<evidence type="ECO:0000313" key="1">
    <source>
        <dbReference type="EMBL" id="KAJ7636576.1"/>
    </source>
</evidence>
<sequence>METEWYIIGGEYYNIGRNLAHTTSWHPYIRSEIFTWFNLWTPSSSDPDYSTLSKQFTSTIWDVWCIKNREVESNWQKPRVLVSTLLCSIWESFAFTGEHHLDALGPLIKSTIWAAMGNQQQFWSSDLVPAAELRELNFSLGTMIFTAAEKSRSIPLPSQRRKDDEGPERLETLLRDLAETVRAYEPREDDDDHWTQVWQQFRVRLTLWNIHNNFEMCSL</sequence>
<dbReference type="AlphaFoldDB" id="A0AAD7C1S8"/>
<keyword evidence="2" id="KW-1185">Reference proteome</keyword>